<protein>
    <recommendedName>
        <fullName evidence="4">DUF2325 domain-containing protein</fullName>
    </recommendedName>
</protein>
<dbReference type="EMBL" id="CP002049">
    <property type="protein sequence ID" value="ADI15472.1"/>
    <property type="molecule type" value="Genomic_DNA"/>
</dbReference>
<name>D7CT09_TRURR</name>
<reference evidence="3" key="1">
    <citation type="submission" date="2010-05" db="EMBL/GenBank/DDBJ databases">
        <title>The complete genome of Truepera radiovictris DSM 17093.</title>
        <authorList>
            <consortium name="US DOE Joint Genome Institute (JGI-PGF)"/>
            <person name="Lucas S."/>
            <person name="Copeland A."/>
            <person name="Lapidus A."/>
            <person name="Glavina del Rio T."/>
            <person name="Dalin E."/>
            <person name="Tice H."/>
            <person name="Bruce D."/>
            <person name="Goodwin L."/>
            <person name="Pitluck S."/>
            <person name="Kyrpides N."/>
            <person name="Mavromatis K."/>
            <person name="Ovchinnikova G."/>
            <person name="Munk A.C."/>
            <person name="Detter J.C."/>
            <person name="Han C."/>
            <person name="Tapia R."/>
            <person name="Land M."/>
            <person name="Hauser L."/>
            <person name="Markowitz V."/>
            <person name="Cheng J.-F."/>
            <person name="Hugenholtz P."/>
            <person name="Woyke T."/>
            <person name="Wu D."/>
            <person name="Tindall B."/>
            <person name="Pomrenke H.G."/>
            <person name="Brambilla E."/>
            <person name="Klenk H.-P."/>
            <person name="Eisen J.A."/>
        </authorList>
    </citation>
    <scope>NUCLEOTIDE SEQUENCE [LARGE SCALE GENOMIC DNA]</scope>
    <source>
        <strain evidence="3">DSM 17093 / CIP 108686 / LMG 22925 / RQ-24</strain>
    </source>
</reference>
<sequence>MSLMTDTPPDAPPLEAALAAFADVLEKARADPELAAALRRAARALLAALPEPREEAPQGDEGDPSPAAPPATADEVAALVATFARRAAPEAPVAPQPLPLEAVPARLRLKARACRWLREHGFTNDEEALRARYRLLDEGRAAGCHLWMLDPNVVNPYATTPLETLAAAFDAAARLLEAWLASPPPAPETELAPLLDEAQGALRGAVAAVHTREELWFDEDQRAIFEDLKRYGAERRLFLPYLSLKRHPDPAASAERLARLEALLERSRGSAAQLKERQKALNRLAYHARQLVKGSPQPAHEWARLEEAFARLLELGVPESDPALREHLGPLAPLRAAAPAERLGRVLELCAAPKPAPAHTVPPPPPPDPLVAEAAALLAGRTLVLIGGEPRPEAREQLEAALGCRVDWPDAPKHASPDLFKPAISRQEVGAVLLLIRWSSHVFGELEPLCAAHGKPFVRVTGGYNPRALARAILEQAGEQLRAQRAAGALPRA</sequence>
<proteinExistence type="predicted"/>
<evidence type="ECO:0000313" key="3">
    <source>
        <dbReference type="Proteomes" id="UP000000379"/>
    </source>
</evidence>
<keyword evidence="3" id="KW-1185">Reference proteome</keyword>
<dbReference type="AlphaFoldDB" id="D7CT09"/>
<evidence type="ECO:0008006" key="4">
    <source>
        <dbReference type="Google" id="ProtNLM"/>
    </source>
</evidence>
<feature type="region of interest" description="Disordered" evidence="1">
    <location>
        <begin position="52"/>
        <end position="71"/>
    </location>
</feature>
<reference evidence="2 3" key="2">
    <citation type="journal article" date="2011" name="Stand. Genomic Sci.">
        <title>Complete genome sequence of Truepera radiovictrix type strain (RQ-24).</title>
        <authorList>
            <person name="Ivanova N."/>
            <person name="Rohde C."/>
            <person name="Munk C."/>
            <person name="Nolan M."/>
            <person name="Lucas S."/>
            <person name="Del Rio T.G."/>
            <person name="Tice H."/>
            <person name="Deshpande S."/>
            <person name="Cheng J.F."/>
            <person name="Tapia R."/>
            <person name="Han C."/>
            <person name="Goodwin L."/>
            <person name="Pitluck S."/>
            <person name="Liolios K."/>
            <person name="Mavromatis K."/>
            <person name="Mikhailova N."/>
            <person name="Pati A."/>
            <person name="Chen A."/>
            <person name="Palaniappan K."/>
            <person name="Land M."/>
            <person name="Hauser L."/>
            <person name="Chang Y.J."/>
            <person name="Jeffries C.D."/>
            <person name="Brambilla E."/>
            <person name="Rohde M."/>
            <person name="Goker M."/>
            <person name="Tindall B.J."/>
            <person name="Woyke T."/>
            <person name="Bristow J."/>
            <person name="Eisen J.A."/>
            <person name="Markowitz V."/>
            <person name="Hugenholtz P."/>
            <person name="Kyrpides N.C."/>
            <person name="Klenk H.P."/>
            <person name="Lapidus A."/>
        </authorList>
    </citation>
    <scope>NUCLEOTIDE SEQUENCE [LARGE SCALE GENOMIC DNA]</scope>
    <source>
        <strain evidence="3">DSM 17093 / CIP 108686 / LMG 22925 / RQ-24</strain>
    </source>
</reference>
<dbReference type="KEGG" id="tra:Trad_2363"/>
<organism evidence="2 3">
    <name type="scientific">Truepera radiovictrix (strain DSM 17093 / CIP 108686 / LMG 22925 / RQ-24)</name>
    <dbReference type="NCBI Taxonomy" id="649638"/>
    <lineage>
        <taxon>Bacteria</taxon>
        <taxon>Thermotogati</taxon>
        <taxon>Deinococcota</taxon>
        <taxon>Deinococci</taxon>
        <taxon>Trueperales</taxon>
        <taxon>Trueperaceae</taxon>
        <taxon>Truepera</taxon>
    </lineage>
</organism>
<dbReference type="Proteomes" id="UP000000379">
    <property type="component" value="Chromosome"/>
</dbReference>
<accession>D7CT09</accession>
<evidence type="ECO:0000256" key="1">
    <source>
        <dbReference type="SAM" id="MobiDB-lite"/>
    </source>
</evidence>
<evidence type="ECO:0000313" key="2">
    <source>
        <dbReference type="EMBL" id="ADI15472.1"/>
    </source>
</evidence>
<dbReference type="HOGENOM" id="CLU_553145_0_0_0"/>
<gene>
    <name evidence="2" type="ordered locus">Trad_2363</name>
</gene>
<dbReference type="eggNOG" id="ENOG5032S71">
    <property type="taxonomic scope" value="Bacteria"/>
</dbReference>